<dbReference type="PANTHER" id="PTHR43329">
    <property type="entry name" value="EPOXIDE HYDROLASE"/>
    <property type="match status" value="1"/>
</dbReference>
<dbReference type="GO" id="GO:0016787">
    <property type="term" value="F:hydrolase activity"/>
    <property type="evidence" value="ECO:0007669"/>
    <property type="project" value="UniProtKB-KW"/>
</dbReference>
<sequence>MLLAFAPVLSRILADIKPRLRYPRTNDSSPCILTVRLAGIGRSSDDSSQSYSHPTSYNMPARTSIKPIKPYSDPRVQHKTAVLNGQTYHYLFGRPYNGPVRGTIFLVHGWPDLAIGWRYQIPFLLEMGFVVVAADMMGYGGTDAPKVPPNDIRLYSLKRASDDLAELAKQLGVKKLVLGGHDWGGMVVWRMVHFHPELVTHVFAICTPYAAPQKEYASIESLVDGVLPQFAYQIHLRSPEVEGKINTREQIRHFIDGLYGASGPNAELAFDPYKGVLFENLPKLQRGPLLSDQELDYYTEQYSRTGLHGPVSWYRAREVNWEEEQILLKKPTVEVPTLFVQANRDSVLFPEMSRYMEKYLKDLTRGEVDAGHWVLIEKPDAVNALIKEWLEKVFLGGRSTL</sequence>
<name>A0A6A6WN86_9PEZI</name>
<dbReference type="InterPro" id="IPR000073">
    <property type="entry name" value="AB_hydrolase_1"/>
</dbReference>
<keyword evidence="5" id="KW-1185">Reference proteome</keyword>
<keyword evidence="1 4" id="KW-0378">Hydrolase</keyword>
<dbReference type="EMBL" id="ML996565">
    <property type="protein sequence ID" value="KAF2763482.1"/>
    <property type="molecule type" value="Genomic_DNA"/>
</dbReference>
<dbReference type="Gene3D" id="3.40.50.1820">
    <property type="entry name" value="alpha/beta hydrolase"/>
    <property type="match status" value="1"/>
</dbReference>
<dbReference type="OrthoDB" id="408373at2759"/>
<protein>
    <submittedName>
        <fullName evidence="4">Alpha/beta-hydrolase</fullName>
    </submittedName>
</protein>
<dbReference type="Proteomes" id="UP000799437">
    <property type="component" value="Unassembled WGS sequence"/>
</dbReference>
<comment type="similarity">
    <text evidence="2">Belongs to the AB hydrolase superfamily. Epoxide hydrolase family.</text>
</comment>
<gene>
    <name evidence="4" type="ORF">EJ05DRAFT_534821</name>
</gene>
<evidence type="ECO:0000259" key="3">
    <source>
        <dbReference type="Pfam" id="PF00561"/>
    </source>
</evidence>
<organism evidence="4 5">
    <name type="scientific">Pseudovirgaria hyperparasitica</name>
    <dbReference type="NCBI Taxonomy" id="470096"/>
    <lineage>
        <taxon>Eukaryota</taxon>
        <taxon>Fungi</taxon>
        <taxon>Dikarya</taxon>
        <taxon>Ascomycota</taxon>
        <taxon>Pezizomycotina</taxon>
        <taxon>Dothideomycetes</taxon>
        <taxon>Dothideomycetes incertae sedis</taxon>
        <taxon>Acrospermales</taxon>
        <taxon>Acrospermaceae</taxon>
        <taxon>Pseudovirgaria</taxon>
    </lineage>
</organism>
<dbReference type="InterPro" id="IPR000639">
    <property type="entry name" value="Epox_hydrolase-like"/>
</dbReference>
<feature type="domain" description="AB hydrolase-1" evidence="3">
    <location>
        <begin position="103"/>
        <end position="212"/>
    </location>
</feature>
<dbReference type="RefSeq" id="XP_033605933.1">
    <property type="nucleotide sequence ID" value="XM_033749213.1"/>
</dbReference>
<evidence type="ECO:0000256" key="1">
    <source>
        <dbReference type="ARBA" id="ARBA00022801"/>
    </source>
</evidence>
<evidence type="ECO:0000313" key="4">
    <source>
        <dbReference type="EMBL" id="KAF2763482.1"/>
    </source>
</evidence>
<proteinExistence type="inferred from homology"/>
<dbReference type="InterPro" id="IPR029058">
    <property type="entry name" value="AB_hydrolase_fold"/>
</dbReference>
<dbReference type="Pfam" id="PF00561">
    <property type="entry name" value="Abhydrolase_1"/>
    <property type="match status" value="1"/>
</dbReference>
<dbReference type="GeneID" id="54490267"/>
<dbReference type="PRINTS" id="PR00412">
    <property type="entry name" value="EPOXHYDRLASE"/>
</dbReference>
<evidence type="ECO:0000256" key="2">
    <source>
        <dbReference type="ARBA" id="ARBA00038334"/>
    </source>
</evidence>
<evidence type="ECO:0000313" key="5">
    <source>
        <dbReference type="Proteomes" id="UP000799437"/>
    </source>
</evidence>
<accession>A0A6A6WN86</accession>
<dbReference type="AlphaFoldDB" id="A0A6A6WN86"/>
<dbReference type="SUPFAM" id="SSF53474">
    <property type="entry name" value="alpha/beta-Hydrolases"/>
    <property type="match status" value="1"/>
</dbReference>
<reference evidence="4" key="1">
    <citation type="journal article" date="2020" name="Stud. Mycol.">
        <title>101 Dothideomycetes genomes: a test case for predicting lifestyles and emergence of pathogens.</title>
        <authorList>
            <person name="Haridas S."/>
            <person name="Albert R."/>
            <person name="Binder M."/>
            <person name="Bloem J."/>
            <person name="Labutti K."/>
            <person name="Salamov A."/>
            <person name="Andreopoulos B."/>
            <person name="Baker S."/>
            <person name="Barry K."/>
            <person name="Bills G."/>
            <person name="Bluhm B."/>
            <person name="Cannon C."/>
            <person name="Castanera R."/>
            <person name="Culley D."/>
            <person name="Daum C."/>
            <person name="Ezra D."/>
            <person name="Gonzalez J."/>
            <person name="Henrissat B."/>
            <person name="Kuo A."/>
            <person name="Liang C."/>
            <person name="Lipzen A."/>
            <person name="Lutzoni F."/>
            <person name="Magnuson J."/>
            <person name="Mondo S."/>
            <person name="Nolan M."/>
            <person name="Ohm R."/>
            <person name="Pangilinan J."/>
            <person name="Park H.-J."/>
            <person name="Ramirez L."/>
            <person name="Alfaro M."/>
            <person name="Sun H."/>
            <person name="Tritt A."/>
            <person name="Yoshinaga Y."/>
            <person name="Zwiers L.-H."/>
            <person name="Turgeon B."/>
            <person name="Goodwin S."/>
            <person name="Spatafora J."/>
            <person name="Crous P."/>
            <person name="Grigoriev I."/>
        </authorList>
    </citation>
    <scope>NUCLEOTIDE SEQUENCE</scope>
    <source>
        <strain evidence="4">CBS 121739</strain>
    </source>
</reference>